<dbReference type="AlphaFoldDB" id="A0AAD7FSM5"/>
<sequence length="138" mass="15800">MNHPDPKAARAADRARVVVIDAKIHQLEQRIHALQTELESCQERLDTYKYPVLTLPNEIVSEIFMHFLPPYPTCPRLAGLGLPTSLTHICREWREIALATPKLWQAFCTVYTANKAEQTRVMETWLDRSGSCPLSIQM</sequence>
<dbReference type="Gene3D" id="1.20.1280.50">
    <property type="match status" value="1"/>
</dbReference>
<keyword evidence="3" id="KW-1185">Reference proteome</keyword>
<comment type="caution">
    <text evidence="2">The sequence shown here is derived from an EMBL/GenBank/DDBJ whole genome shotgun (WGS) entry which is preliminary data.</text>
</comment>
<gene>
    <name evidence="2" type="ORF">FB45DRAFT_737567</name>
</gene>
<dbReference type="EMBL" id="JARKIF010000004">
    <property type="protein sequence ID" value="KAJ7641191.1"/>
    <property type="molecule type" value="Genomic_DNA"/>
</dbReference>
<protein>
    <recommendedName>
        <fullName evidence="4">F-box domain-containing protein</fullName>
    </recommendedName>
</protein>
<name>A0AAD7FSM5_9AGAR</name>
<evidence type="ECO:0000313" key="3">
    <source>
        <dbReference type="Proteomes" id="UP001221142"/>
    </source>
</evidence>
<feature type="coiled-coil region" evidence="1">
    <location>
        <begin position="17"/>
        <end position="44"/>
    </location>
</feature>
<dbReference type="Proteomes" id="UP001221142">
    <property type="component" value="Unassembled WGS sequence"/>
</dbReference>
<proteinExistence type="predicted"/>
<reference evidence="2" key="1">
    <citation type="submission" date="2023-03" db="EMBL/GenBank/DDBJ databases">
        <title>Massive genome expansion in bonnet fungi (Mycena s.s.) driven by repeated elements and novel gene families across ecological guilds.</title>
        <authorList>
            <consortium name="Lawrence Berkeley National Laboratory"/>
            <person name="Harder C.B."/>
            <person name="Miyauchi S."/>
            <person name="Viragh M."/>
            <person name="Kuo A."/>
            <person name="Thoen E."/>
            <person name="Andreopoulos B."/>
            <person name="Lu D."/>
            <person name="Skrede I."/>
            <person name="Drula E."/>
            <person name="Henrissat B."/>
            <person name="Morin E."/>
            <person name="Kohler A."/>
            <person name="Barry K."/>
            <person name="LaButti K."/>
            <person name="Morin E."/>
            <person name="Salamov A."/>
            <person name="Lipzen A."/>
            <person name="Mereny Z."/>
            <person name="Hegedus B."/>
            <person name="Baldrian P."/>
            <person name="Stursova M."/>
            <person name="Weitz H."/>
            <person name="Taylor A."/>
            <person name="Grigoriev I.V."/>
            <person name="Nagy L.G."/>
            <person name="Martin F."/>
            <person name="Kauserud H."/>
        </authorList>
    </citation>
    <scope>NUCLEOTIDE SEQUENCE</scope>
    <source>
        <strain evidence="2">9284</strain>
    </source>
</reference>
<feature type="non-terminal residue" evidence="2">
    <location>
        <position position="138"/>
    </location>
</feature>
<evidence type="ECO:0008006" key="4">
    <source>
        <dbReference type="Google" id="ProtNLM"/>
    </source>
</evidence>
<evidence type="ECO:0000256" key="1">
    <source>
        <dbReference type="SAM" id="Coils"/>
    </source>
</evidence>
<keyword evidence="1" id="KW-0175">Coiled coil</keyword>
<organism evidence="2 3">
    <name type="scientific">Roridomyces roridus</name>
    <dbReference type="NCBI Taxonomy" id="1738132"/>
    <lineage>
        <taxon>Eukaryota</taxon>
        <taxon>Fungi</taxon>
        <taxon>Dikarya</taxon>
        <taxon>Basidiomycota</taxon>
        <taxon>Agaricomycotina</taxon>
        <taxon>Agaricomycetes</taxon>
        <taxon>Agaricomycetidae</taxon>
        <taxon>Agaricales</taxon>
        <taxon>Marasmiineae</taxon>
        <taxon>Mycenaceae</taxon>
        <taxon>Roridomyces</taxon>
    </lineage>
</organism>
<evidence type="ECO:0000313" key="2">
    <source>
        <dbReference type="EMBL" id="KAJ7641191.1"/>
    </source>
</evidence>
<accession>A0AAD7FSM5</accession>